<feature type="domain" description="Peptidase U32 collagenase" evidence="1">
    <location>
        <begin position="325"/>
        <end position="416"/>
    </location>
</feature>
<dbReference type="InterPro" id="IPR020988">
    <property type="entry name" value="Pept_U32_collagenase"/>
</dbReference>
<reference evidence="2 3" key="1">
    <citation type="journal article" date="2021" name="ISME Commun">
        <title>Automated analysis of genomic sequences facilitates high-throughput and comprehensive description of bacteria.</title>
        <authorList>
            <person name="Hitch T.C.A."/>
        </authorList>
    </citation>
    <scope>NUCLEOTIDE SEQUENCE [LARGE SCALE GENOMIC DNA]</scope>
    <source>
        <strain evidence="2 3">Sanger_03</strain>
    </source>
</reference>
<evidence type="ECO:0000313" key="2">
    <source>
        <dbReference type="EMBL" id="MCU6685431.1"/>
    </source>
</evidence>
<name>A0ABT2RJE8_9FIRM</name>
<comment type="caution">
    <text evidence="2">The sequence shown here is derived from an EMBL/GenBank/DDBJ whole genome shotgun (WGS) entry which is preliminary data.</text>
</comment>
<evidence type="ECO:0000313" key="3">
    <source>
        <dbReference type="Proteomes" id="UP001652431"/>
    </source>
</evidence>
<keyword evidence="3" id="KW-1185">Reference proteome</keyword>
<dbReference type="PROSITE" id="PS01276">
    <property type="entry name" value="PEPTIDASE_U32"/>
    <property type="match status" value="1"/>
</dbReference>
<dbReference type="PANTHER" id="PTHR30217:SF10">
    <property type="entry name" value="23S RRNA 5-HYDROXYCYTIDINE C2501 SYNTHASE"/>
    <property type="match status" value="1"/>
</dbReference>
<evidence type="ECO:0000259" key="1">
    <source>
        <dbReference type="Pfam" id="PF12392"/>
    </source>
</evidence>
<dbReference type="Pfam" id="PF01136">
    <property type="entry name" value="Peptidase_U32"/>
    <property type="match status" value="1"/>
</dbReference>
<accession>A0ABT2RJE8</accession>
<organism evidence="2 3">
    <name type="scientific">Dorea acetigenes</name>
    <dbReference type="NCBI Taxonomy" id="2981787"/>
    <lineage>
        <taxon>Bacteria</taxon>
        <taxon>Bacillati</taxon>
        <taxon>Bacillota</taxon>
        <taxon>Clostridia</taxon>
        <taxon>Lachnospirales</taxon>
        <taxon>Lachnospiraceae</taxon>
        <taxon>Dorea</taxon>
    </lineage>
</organism>
<dbReference type="EMBL" id="JAOQJU010000002">
    <property type="protein sequence ID" value="MCU6685431.1"/>
    <property type="molecule type" value="Genomic_DNA"/>
</dbReference>
<dbReference type="PANTHER" id="PTHR30217">
    <property type="entry name" value="PEPTIDASE U32 FAMILY"/>
    <property type="match status" value="1"/>
</dbReference>
<proteinExistence type="predicted"/>
<dbReference type="InterPro" id="IPR001539">
    <property type="entry name" value="Peptidase_U32"/>
</dbReference>
<dbReference type="Proteomes" id="UP001652431">
    <property type="component" value="Unassembled WGS sequence"/>
</dbReference>
<dbReference type="RefSeq" id="WP_158367831.1">
    <property type="nucleotide sequence ID" value="NZ_JAOQJU010000002.1"/>
</dbReference>
<protein>
    <submittedName>
        <fullName evidence="2">U32 family peptidase</fullName>
    </submittedName>
</protein>
<dbReference type="Pfam" id="PF12392">
    <property type="entry name" value="DUF3656"/>
    <property type="match status" value="1"/>
</dbReference>
<sequence length="714" mass="81614">MEKKIEILAPAGSFETLKAAVLNGADAVYAGGNRFGARAYAVNFTEEELLEAIDYIHLHGRKIYLTVNTLVKENEFADLYSYLRPYYEQGLDAVIVQDIGVMKYVMRQFPGLAVHASTQMTVTNYIAAKHLEELGVERVVPARELSLSEIRQLAENTGLEIECFVHGALCYCYSGQCLMSSMIGGRSGNRGQCAQPCRLPYKVNHSKEAMDILSLKDLCAIELIPELIEAGVTSFKIEGRMKQPSYVAAVTGMYRKYVDLYLREGRKAYKVTEKDKQELLAAYQRRGYCEGYYKQQNGQKMISFGRPKASAGMEQDFTVGKLQKKMDGRLRISPGERIELAIACGEKACVSVKGAVAEPAKNQPLSIERIDRQMRKTGNTPFIFDKLEICMKGDVFLPMQSLNELRREAIEKLLSNILHNYKRNPVAEAVKIEDLDSDLKAEEYGFTASVENLEQMQMVLDAGWIKRIYLEDAVYYEEKYERLSNCVAEARRRGIEIYFSMARIFRKQAETLYKQSYSDLDKIFDGAQVRNLESYYFLREKGYKKPIVLDSNVYQWNKETKAFWKAYGVERAAAPVELNFQELRRLGIHSMELVVYGYLPVMVSAGCVKKNTSGCSSQKGMTWLTDRYQKKFVVKNECIYCYNVIYNADPVMLPDQKQKIEELHPCALRLAFSSEKADTVKEILRMYEDVFRRNKNVSMPEKGYTRGHFKRGVK</sequence>
<gene>
    <name evidence="2" type="ORF">OCV99_02490</name>
</gene>
<dbReference type="InterPro" id="IPR051454">
    <property type="entry name" value="RNA/ubiquinone_mod_enzymes"/>
</dbReference>